<name>A0A5Q5BJG0_MYCSS</name>
<protein>
    <submittedName>
        <fullName evidence="3">Uncharacterized protein</fullName>
    </submittedName>
</protein>
<evidence type="ECO:0000256" key="2">
    <source>
        <dbReference type="SAM" id="Phobius"/>
    </source>
</evidence>
<keyword evidence="2" id="KW-1133">Transmembrane helix</keyword>
<dbReference type="EMBL" id="CP000384">
    <property type="protein sequence ID" value="ABG08372.1"/>
    <property type="molecule type" value="Genomic_DNA"/>
</dbReference>
<organism evidence="3">
    <name type="scientific">Mycobacterium sp. (strain MCS)</name>
    <dbReference type="NCBI Taxonomy" id="164756"/>
    <lineage>
        <taxon>Bacteria</taxon>
        <taxon>Bacillati</taxon>
        <taxon>Actinomycetota</taxon>
        <taxon>Actinomycetes</taxon>
        <taxon>Mycobacteriales</taxon>
        <taxon>Mycobacteriaceae</taxon>
        <taxon>Mycobacterium</taxon>
    </lineage>
</organism>
<keyword evidence="2" id="KW-0472">Membrane</keyword>
<dbReference type="KEGG" id="mmc:Mmcs_2264"/>
<keyword evidence="2" id="KW-0812">Transmembrane</keyword>
<gene>
    <name evidence="3" type="ordered locus">Mmcs_2264</name>
</gene>
<dbReference type="AlphaFoldDB" id="A0A5Q5BJG0"/>
<evidence type="ECO:0000313" key="3">
    <source>
        <dbReference type="EMBL" id="ABG08372.1"/>
    </source>
</evidence>
<reference evidence="3" key="1">
    <citation type="submission" date="2006-06" db="EMBL/GenBank/DDBJ databases">
        <title>Complete sequence of chromosome of Mycobacterium sp. MCS.</title>
        <authorList>
            <consortium name="US DOE Joint Genome Institute"/>
            <person name="Copeland A."/>
            <person name="Lucas S."/>
            <person name="Lapidus A."/>
            <person name="Barry K."/>
            <person name="Detter J.C."/>
            <person name="Glavina del Rio T."/>
            <person name="Hammon N."/>
            <person name="Israni S."/>
            <person name="Dalin E."/>
            <person name="Tice H."/>
            <person name="Pitluck S."/>
            <person name="Martinez M."/>
            <person name="Schmutz J."/>
            <person name="Larimer F."/>
            <person name="Land M."/>
            <person name="Hauser L."/>
            <person name="Kyrpides N."/>
            <person name="Kim E."/>
            <person name="Miller C.D."/>
            <person name="Hughes J.E."/>
            <person name="Anderson A.J."/>
            <person name="Sims R.C."/>
            <person name="Richardson P."/>
        </authorList>
    </citation>
    <scope>NUCLEOTIDE SEQUENCE [LARGE SCALE GENOMIC DNA]</scope>
    <source>
        <strain evidence="3">MCS</strain>
    </source>
</reference>
<sequence>MVGAPAVVAFSRCGRSDLRPVRTCPCAAVSGAVAVLAGDEMAGRAVDDPRRTRRPGDEPRARARVAAVERTDRRIGVADLTGRPIRPVRALAMAELEDADGVRWRVHRRWMPLLDRLEDLNWGSDWFGVLMFALALPFVLAWPFWALGKLCGVPWKVVVTRDDEDVAEEKIKGWRASGRRIAEIVDGIRVAGVVPDPGSPPQDLRPYT</sequence>
<evidence type="ECO:0000256" key="1">
    <source>
        <dbReference type="SAM" id="MobiDB-lite"/>
    </source>
</evidence>
<feature type="region of interest" description="Disordered" evidence="1">
    <location>
        <begin position="44"/>
        <end position="63"/>
    </location>
</feature>
<accession>A0A5Q5BJG0</accession>
<proteinExistence type="predicted"/>
<feature type="transmembrane region" description="Helical" evidence="2">
    <location>
        <begin position="126"/>
        <end position="147"/>
    </location>
</feature>